<dbReference type="Proteomes" id="UP000295632">
    <property type="component" value="Unassembled WGS sequence"/>
</dbReference>
<dbReference type="Gene3D" id="2.10.260.10">
    <property type="match status" value="1"/>
</dbReference>
<evidence type="ECO:0000259" key="1">
    <source>
        <dbReference type="SMART" id="SM00966"/>
    </source>
</evidence>
<gene>
    <name evidence="2" type="ORF">EV213_101340</name>
</gene>
<sequence>MRYHTKEGGDPMSVTLKQWGNSLSIRIPRTITNTLALSEGSELTLEIMDNAIVLKPKQKKHTLAEAVEIMKTQKAPGAYFDDSMEGEELI</sequence>
<comment type="caution">
    <text evidence="2">The sequence shown here is derived from an EMBL/GenBank/DDBJ whole genome shotgun (WGS) entry which is preliminary data.</text>
</comment>
<dbReference type="AlphaFoldDB" id="A0A4R6U8K1"/>
<dbReference type="InterPro" id="IPR007159">
    <property type="entry name" value="SpoVT-AbrB_dom"/>
</dbReference>
<dbReference type="GO" id="GO:0097351">
    <property type="term" value="F:toxin sequestering activity"/>
    <property type="evidence" value="ECO:0007669"/>
    <property type="project" value="InterPro"/>
</dbReference>
<name>A0A4R6U8K1_9BACI</name>
<dbReference type="PANTHER" id="PTHR40516">
    <property type="entry name" value="ANTITOXIN CHPS-RELATED"/>
    <property type="match status" value="1"/>
</dbReference>
<protein>
    <submittedName>
        <fullName evidence="2">Antitoxin MazE</fullName>
    </submittedName>
</protein>
<dbReference type="RefSeq" id="WP_133578730.1">
    <property type="nucleotide sequence ID" value="NZ_SNYJ01000001.1"/>
</dbReference>
<dbReference type="EMBL" id="SNYJ01000001">
    <property type="protein sequence ID" value="TDQ42910.1"/>
    <property type="molecule type" value="Genomic_DNA"/>
</dbReference>
<reference evidence="2 3" key="1">
    <citation type="submission" date="2019-03" db="EMBL/GenBank/DDBJ databases">
        <title>Genomic Encyclopedia of Type Strains, Phase IV (KMG-IV): sequencing the most valuable type-strain genomes for metagenomic binning, comparative biology and taxonomic classification.</title>
        <authorList>
            <person name="Goeker M."/>
        </authorList>
    </citation>
    <scope>NUCLEOTIDE SEQUENCE [LARGE SCALE GENOMIC DNA]</scope>
    <source>
        <strain evidence="2 3">DSM 28697</strain>
    </source>
</reference>
<keyword evidence="3" id="KW-1185">Reference proteome</keyword>
<dbReference type="SMART" id="SM00966">
    <property type="entry name" value="SpoVT_AbrB"/>
    <property type="match status" value="1"/>
</dbReference>
<evidence type="ECO:0000313" key="2">
    <source>
        <dbReference type="EMBL" id="TDQ42910.1"/>
    </source>
</evidence>
<proteinExistence type="predicted"/>
<dbReference type="InterPro" id="IPR037914">
    <property type="entry name" value="SpoVT-AbrB_sf"/>
</dbReference>
<dbReference type="GO" id="GO:0003677">
    <property type="term" value="F:DNA binding"/>
    <property type="evidence" value="ECO:0007669"/>
    <property type="project" value="InterPro"/>
</dbReference>
<dbReference type="PANTHER" id="PTHR40516:SF1">
    <property type="entry name" value="ANTITOXIN CHPS-RELATED"/>
    <property type="match status" value="1"/>
</dbReference>
<organism evidence="2 3">
    <name type="scientific">Aureibacillus halotolerans</name>
    <dbReference type="NCBI Taxonomy" id="1508390"/>
    <lineage>
        <taxon>Bacteria</taxon>
        <taxon>Bacillati</taxon>
        <taxon>Bacillota</taxon>
        <taxon>Bacilli</taxon>
        <taxon>Bacillales</taxon>
        <taxon>Bacillaceae</taxon>
        <taxon>Aureibacillus</taxon>
    </lineage>
</organism>
<accession>A0A4R6U8K1</accession>
<dbReference type="OrthoDB" id="9795766at2"/>
<feature type="domain" description="SpoVT-AbrB" evidence="1">
    <location>
        <begin position="17"/>
        <end position="62"/>
    </location>
</feature>
<dbReference type="SUPFAM" id="SSF89447">
    <property type="entry name" value="AbrB/MazE/MraZ-like"/>
    <property type="match status" value="1"/>
</dbReference>
<dbReference type="Pfam" id="PF04014">
    <property type="entry name" value="MazE_antitoxin"/>
    <property type="match status" value="1"/>
</dbReference>
<dbReference type="InterPro" id="IPR039052">
    <property type="entry name" value="Antitox_PemI-like"/>
</dbReference>
<evidence type="ECO:0000313" key="3">
    <source>
        <dbReference type="Proteomes" id="UP000295632"/>
    </source>
</evidence>